<dbReference type="EMBL" id="HBJA01141122">
    <property type="protein sequence ID" value="CAE0837293.1"/>
    <property type="molecule type" value="Transcribed_RNA"/>
</dbReference>
<dbReference type="PANTHER" id="PTHR47112">
    <property type="entry name" value="PX DOMAIN-CONTAINING PROTEIN"/>
    <property type="match status" value="1"/>
</dbReference>
<evidence type="ECO:0000313" key="1">
    <source>
        <dbReference type="EMBL" id="CAE0837293.1"/>
    </source>
</evidence>
<name>A0A7S4GHL5_9EUGL</name>
<reference evidence="1" key="1">
    <citation type="submission" date="2021-01" db="EMBL/GenBank/DDBJ databases">
        <authorList>
            <person name="Corre E."/>
            <person name="Pelletier E."/>
            <person name="Niang G."/>
            <person name="Scheremetjew M."/>
            <person name="Finn R."/>
            <person name="Kale V."/>
            <person name="Holt S."/>
            <person name="Cochrane G."/>
            <person name="Meng A."/>
            <person name="Brown T."/>
            <person name="Cohen L."/>
        </authorList>
    </citation>
    <scope>NUCLEOTIDE SEQUENCE</scope>
    <source>
        <strain evidence="1">CCMP1594</strain>
    </source>
</reference>
<sequence length="313" mass="36021">MPLADKLTRMTEKGVNLFDLVVDRGQTRIAQLEKATGIDINQDGRLGDKRVYCSNRELERMTDEELDRPEMFNAIHYDEAKAEMGTGDIILLHGTELFSMTIKSATRSWYSHVSLVIRDPPNDILKLYGLENETDPDGLYVFESDSETEDGREGGGVQMRPLRKWVVEMKRYYAVERQARFFLAWRRMVWKAPPGCPSLQRRKTCEFPDFIKVLHEAHGKSYEKKPVQMVASTVHLNQKEDLSSVFCSELVAWSYKALGIFTPAENASNWVPLQFSWTYKSDIVNEHTKLAGKLDKDRRLRIEVPGAECSTKY</sequence>
<dbReference type="SUPFAM" id="SSF54001">
    <property type="entry name" value="Cysteine proteinases"/>
    <property type="match status" value="1"/>
</dbReference>
<proteinExistence type="predicted"/>
<dbReference type="PANTHER" id="PTHR47112:SF1">
    <property type="entry name" value="PX DOMAIN-CONTAINING PROTEIN"/>
    <property type="match status" value="1"/>
</dbReference>
<gene>
    <name evidence="1" type="ORF">EGYM00163_LOCUS48663</name>
</gene>
<dbReference type="InterPro" id="IPR038765">
    <property type="entry name" value="Papain-like_cys_pep_sf"/>
</dbReference>
<dbReference type="AlphaFoldDB" id="A0A7S4GHL5"/>
<dbReference type="Gene3D" id="3.90.1720.10">
    <property type="entry name" value="endopeptidase domain like (from Nostoc punctiforme)"/>
    <property type="match status" value="1"/>
</dbReference>
<protein>
    <submittedName>
        <fullName evidence="1">Uncharacterized protein</fullName>
    </submittedName>
</protein>
<organism evidence="1">
    <name type="scientific">Eutreptiella gymnastica</name>
    <dbReference type="NCBI Taxonomy" id="73025"/>
    <lineage>
        <taxon>Eukaryota</taxon>
        <taxon>Discoba</taxon>
        <taxon>Euglenozoa</taxon>
        <taxon>Euglenida</taxon>
        <taxon>Spirocuta</taxon>
        <taxon>Euglenophyceae</taxon>
        <taxon>Eutreptiales</taxon>
        <taxon>Eutreptiaceae</taxon>
        <taxon>Eutreptiella</taxon>
    </lineage>
</organism>
<accession>A0A7S4GHL5</accession>